<dbReference type="GO" id="GO:0030286">
    <property type="term" value="C:dynein complex"/>
    <property type="evidence" value="ECO:0007669"/>
    <property type="project" value="InterPro"/>
</dbReference>
<dbReference type="InterPro" id="IPR042222">
    <property type="entry name" value="Dynein_2_N"/>
</dbReference>
<dbReference type="Gene3D" id="1.20.140.100">
    <property type="entry name" value="Dynein heavy chain, N-terminal domain 2"/>
    <property type="match status" value="1"/>
</dbReference>
<feature type="domain" description="Dynein heavy chain linker" evidence="1">
    <location>
        <begin position="208"/>
        <end position="329"/>
    </location>
</feature>
<dbReference type="GeneID" id="20329434"/>
<gene>
    <name evidence="3" type="ORF">T265_15269</name>
</gene>
<dbReference type="GO" id="GO:0007018">
    <property type="term" value="P:microtubule-based movement"/>
    <property type="evidence" value="ECO:0007669"/>
    <property type="project" value="InterPro"/>
</dbReference>
<dbReference type="CTD" id="20329434"/>
<dbReference type="GO" id="GO:0045505">
    <property type="term" value="F:dynein intermediate chain binding"/>
    <property type="evidence" value="ECO:0007669"/>
    <property type="project" value="InterPro"/>
</dbReference>
<evidence type="ECO:0000313" key="4">
    <source>
        <dbReference type="Proteomes" id="UP000054324"/>
    </source>
</evidence>
<feature type="domain" description="Dynein heavy chain linker" evidence="1">
    <location>
        <begin position="3"/>
        <end position="103"/>
    </location>
</feature>
<protein>
    <recommendedName>
        <fullName evidence="5">Dynein heavy chain, region 2</fullName>
    </recommendedName>
</protein>
<name>A0A074Z104_OPIVI</name>
<evidence type="ECO:0000259" key="2">
    <source>
        <dbReference type="Pfam" id="PF12774"/>
    </source>
</evidence>
<sequence length="543" mass="60183">MALLASLQDSPYFGSFADRANAWAQRLADLDHNLNGLQAVQRRWIYLEPIIGRGALPKEAARFLQVDAEFRRLLMAIKADNRVVSLVAGHRANALKEQLTNIQTCVSWWHLSLRACNGLNDENCQLNSYRLLDKEAKLSDASCLQKLNIHALFERVFLNFPGYSLTVLKSKQMLQSGSTDSAIELSFQETQSGFTRKRTTRMPPPSVDQLARCQRALNEYLEEKRSVFPRFYFLGDDDLLEILGQATNPSVVQTHLRKLFQGIHHVLFEVDGDNRSNGAQVKKLKAMCSLDGEVVCLQRPIQLTPEVELWLGRLATGMQATLNELLAQCLDAGSIENRRKHSLDPNAYPGQILTLAEAINFSRNVEEALSCGRLSVLKKDLQAQLAAYTSVDLNALRSTGASADNSLDDNTVTQTGNLVMAAKLSTLILDTIHMIDVADQLIQAGAATTRDWAWQRQLRFYGGPSGKSSSLSAPRVCMVDAEFVYTFEYQGNARRLVHTPLTDKCYLTLTQAMRMGLGGNPYGPAGTGKTESVKALGGLMGRQ</sequence>
<dbReference type="Gene3D" id="1.20.58.1120">
    <property type="match status" value="1"/>
</dbReference>
<feature type="non-terminal residue" evidence="3">
    <location>
        <position position="543"/>
    </location>
</feature>
<accession>A0A074Z104</accession>
<dbReference type="InterPro" id="IPR042228">
    <property type="entry name" value="Dynein_linker_3"/>
</dbReference>
<dbReference type="InterPro" id="IPR026983">
    <property type="entry name" value="DHC"/>
</dbReference>
<dbReference type="InterPro" id="IPR035699">
    <property type="entry name" value="AAA_6"/>
</dbReference>
<feature type="domain" description="Dynein heavy chain hydrolytic ATP-binding dynein motor region" evidence="2">
    <location>
        <begin position="485"/>
        <end position="542"/>
    </location>
</feature>
<dbReference type="Pfam" id="PF12774">
    <property type="entry name" value="AAA_6"/>
    <property type="match status" value="1"/>
</dbReference>
<dbReference type="Proteomes" id="UP000054324">
    <property type="component" value="Unassembled WGS sequence"/>
</dbReference>
<keyword evidence="4" id="KW-1185">Reference proteome</keyword>
<evidence type="ECO:0000313" key="3">
    <source>
        <dbReference type="EMBL" id="KER20638.1"/>
    </source>
</evidence>
<organism evidence="3 4">
    <name type="scientific">Opisthorchis viverrini</name>
    <name type="common">Southeast Asian liver fluke</name>
    <dbReference type="NCBI Taxonomy" id="6198"/>
    <lineage>
        <taxon>Eukaryota</taxon>
        <taxon>Metazoa</taxon>
        <taxon>Spiralia</taxon>
        <taxon>Lophotrochozoa</taxon>
        <taxon>Platyhelminthes</taxon>
        <taxon>Trematoda</taxon>
        <taxon>Digenea</taxon>
        <taxon>Opisthorchiida</taxon>
        <taxon>Opisthorchiata</taxon>
        <taxon>Opisthorchiidae</taxon>
        <taxon>Opisthorchis</taxon>
    </lineage>
</organism>
<dbReference type="FunFam" id="3.20.180.20:FF:000002">
    <property type="entry name" value="Cytoplasmic dynein heavy chain 1"/>
    <property type="match status" value="1"/>
</dbReference>
<dbReference type="GO" id="GO:0005524">
    <property type="term" value="F:ATP binding"/>
    <property type="evidence" value="ECO:0007669"/>
    <property type="project" value="InterPro"/>
</dbReference>
<dbReference type="InterPro" id="IPR027417">
    <property type="entry name" value="P-loop_NTPase"/>
</dbReference>
<dbReference type="AlphaFoldDB" id="A0A074Z104"/>
<dbReference type="Pfam" id="PF08393">
    <property type="entry name" value="DHC_N2"/>
    <property type="match status" value="2"/>
</dbReference>
<proteinExistence type="predicted"/>
<dbReference type="Gene3D" id="3.20.180.20">
    <property type="entry name" value="Dynein heavy chain, N-terminal domain 2"/>
    <property type="match status" value="1"/>
</dbReference>
<dbReference type="InterPro" id="IPR013602">
    <property type="entry name" value="Dynein_heavy_linker"/>
</dbReference>
<evidence type="ECO:0000259" key="1">
    <source>
        <dbReference type="Pfam" id="PF08393"/>
    </source>
</evidence>
<dbReference type="OrthoDB" id="10252139at2759"/>
<evidence type="ECO:0008006" key="5">
    <source>
        <dbReference type="Google" id="ProtNLM"/>
    </source>
</evidence>
<dbReference type="Gene3D" id="3.40.50.300">
    <property type="entry name" value="P-loop containing nucleotide triphosphate hydrolases"/>
    <property type="match status" value="1"/>
</dbReference>
<dbReference type="GO" id="GO:0051959">
    <property type="term" value="F:dynein light intermediate chain binding"/>
    <property type="evidence" value="ECO:0007669"/>
    <property type="project" value="InterPro"/>
</dbReference>
<dbReference type="PANTHER" id="PTHR45703">
    <property type="entry name" value="DYNEIN HEAVY CHAIN"/>
    <property type="match status" value="1"/>
</dbReference>
<reference evidence="3 4" key="1">
    <citation type="submission" date="2013-11" db="EMBL/GenBank/DDBJ databases">
        <title>Opisthorchis viverrini - life in the bile duct.</title>
        <authorList>
            <person name="Young N.D."/>
            <person name="Nagarajan N."/>
            <person name="Lin S.J."/>
            <person name="Korhonen P.K."/>
            <person name="Jex A.R."/>
            <person name="Hall R.S."/>
            <person name="Safavi-Hemami H."/>
            <person name="Kaewkong W."/>
            <person name="Bertrand D."/>
            <person name="Gao S."/>
            <person name="Seet Q."/>
            <person name="Wongkham S."/>
            <person name="Teh B.T."/>
            <person name="Wongkham C."/>
            <person name="Intapan P.M."/>
            <person name="Maleewong W."/>
            <person name="Yang X."/>
            <person name="Hu M."/>
            <person name="Wang Z."/>
            <person name="Hofmann A."/>
            <person name="Sternberg P.W."/>
            <person name="Tan P."/>
            <person name="Wang J."/>
            <person name="Gasser R.B."/>
        </authorList>
    </citation>
    <scope>NUCLEOTIDE SEQUENCE [LARGE SCALE GENOMIC DNA]</scope>
</reference>
<dbReference type="EMBL" id="KL597036">
    <property type="protein sequence ID" value="KER20638.1"/>
    <property type="molecule type" value="Genomic_DNA"/>
</dbReference>
<dbReference type="PANTHER" id="PTHR45703:SF22">
    <property type="entry name" value="DYNEIN CYTOPLASMIC 2 HEAVY CHAIN 1"/>
    <property type="match status" value="1"/>
</dbReference>
<dbReference type="RefSeq" id="XP_009175616.1">
    <property type="nucleotide sequence ID" value="XM_009177352.1"/>
</dbReference>
<dbReference type="KEGG" id="ovi:T265_15269"/>
<dbReference type="STRING" id="6198.A0A074Z104"/>